<evidence type="ECO:0000313" key="2">
    <source>
        <dbReference type="EMBL" id="ACR36741.1"/>
    </source>
</evidence>
<dbReference type="AlphaFoldDB" id="C4J6E1"/>
<proteinExistence type="evidence at transcript level"/>
<name>C4J6E1_MAIZE</name>
<dbReference type="EMBL" id="BT086388">
    <property type="protein sequence ID" value="ACR36741.1"/>
    <property type="molecule type" value="mRNA"/>
</dbReference>
<sequence length="141" mass="14799">MAGSPSMRMCASGRCQPRGRTKSLAVRSLSSYVRPRAASRKLMVPATASRRFTCPCIRFSHVGDSASSKSAMKTLAPELSALMTIFRGSAGPVISTVRSATAGGTGAHVQSPSRTSVVAGSNRGSSPASYRRWASRRCSMA</sequence>
<reference evidence="2" key="2">
    <citation type="submission" date="2012-06" db="EMBL/GenBank/DDBJ databases">
        <authorList>
            <person name="Yu Y."/>
            <person name="Currie J."/>
            <person name="Lomeli R."/>
            <person name="Angelova A."/>
            <person name="Collura K."/>
            <person name="Wissotski M."/>
            <person name="Campos D."/>
            <person name="Kudrna D."/>
            <person name="Golser W."/>
            <person name="Ashely E."/>
            <person name="Descour A."/>
            <person name="Fernandes J."/>
            <person name="Soderlund C."/>
            <person name="Walbot V."/>
        </authorList>
    </citation>
    <scope>NUCLEOTIDE SEQUENCE</scope>
    <source>
        <strain evidence="2">B73</strain>
    </source>
</reference>
<accession>C4J6E1</accession>
<dbReference type="AntiFam" id="ANF00245">
    <property type="entry name" value="Shadow ORF (opposite aceB)"/>
</dbReference>
<reference evidence="2" key="1">
    <citation type="journal article" date="2009" name="PLoS Genet.">
        <title>Sequencing, mapping, and analysis of 27,455 maize full-length cDNAs.</title>
        <authorList>
            <person name="Soderlund C."/>
            <person name="Descour A."/>
            <person name="Kudrna D."/>
            <person name="Bomhoff M."/>
            <person name="Boyd L."/>
            <person name="Currie J."/>
            <person name="Angelova A."/>
            <person name="Collura K."/>
            <person name="Wissotski M."/>
            <person name="Ashley E."/>
            <person name="Morrow D."/>
            <person name="Fernandes J."/>
            <person name="Walbot V."/>
            <person name="Yu Y."/>
        </authorList>
    </citation>
    <scope>NUCLEOTIDE SEQUENCE</scope>
    <source>
        <strain evidence="2">B73</strain>
    </source>
</reference>
<feature type="compositionally biased region" description="Polar residues" evidence="1">
    <location>
        <begin position="108"/>
        <end position="128"/>
    </location>
</feature>
<evidence type="ECO:0000256" key="1">
    <source>
        <dbReference type="SAM" id="MobiDB-lite"/>
    </source>
</evidence>
<protein>
    <submittedName>
        <fullName evidence="2">Uncharacterized protein</fullName>
    </submittedName>
</protein>
<feature type="region of interest" description="Disordered" evidence="1">
    <location>
        <begin position="102"/>
        <end position="128"/>
    </location>
</feature>
<organism evidence="2">
    <name type="scientific">Zea mays</name>
    <name type="common">Maize</name>
    <dbReference type="NCBI Taxonomy" id="4577"/>
    <lineage>
        <taxon>Eukaryota</taxon>
        <taxon>Viridiplantae</taxon>
        <taxon>Streptophyta</taxon>
        <taxon>Embryophyta</taxon>
        <taxon>Tracheophyta</taxon>
        <taxon>Spermatophyta</taxon>
        <taxon>Magnoliopsida</taxon>
        <taxon>Liliopsida</taxon>
        <taxon>Poales</taxon>
        <taxon>Poaceae</taxon>
        <taxon>PACMAD clade</taxon>
        <taxon>Panicoideae</taxon>
        <taxon>Andropogonodae</taxon>
        <taxon>Andropogoneae</taxon>
        <taxon>Tripsacinae</taxon>
        <taxon>Zea</taxon>
    </lineage>
</organism>